<dbReference type="SUPFAM" id="SSF53036">
    <property type="entry name" value="Eukaryotic RPB5 N-terminal domain"/>
    <property type="match status" value="1"/>
</dbReference>
<accession>A0A7S1B186</accession>
<dbReference type="SUPFAM" id="SSF55287">
    <property type="entry name" value="RPB5-like RNA polymerase subunit"/>
    <property type="match status" value="1"/>
</dbReference>
<dbReference type="InterPro" id="IPR000783">
    <property type="entry name" value="RNA_pol_subH/Rpb5_C"/>
</dbReference>
<dbReference type="PROSITE" id="PS01110">
    <property type="entry name" value="RNA_POL_H_23KD"/>
    <property type="match status" value="1"/>
</dbReference>
<gene>
    <name evidence="7" type="ORF">NSCI0253_LOCUS46273</name>
</gene>
<dbReference type="GO" id="GO:0042797">
    <property type="term" value="P:tRNA transcription by RNA polymerase III"/>
    <property type="evidence" value="ECO:0007669"/>
    <property type="project" value="TreeGrafter"/>
</dbReference>
<dbReference type="GO" id="GO:0003677">
    <property type="term" value="F:DNA binding"/>
    <property type="evidence" value="ECO:0007669"/>
    <property type="project" value="InterPro"/>
</dbReference>
<evidence type="ECO:0000259" key="5">
    <source>
        <dbReference type="Pfam" id="PF01191"/>
    </source>
</evidence>
<feature type="domain" description="RNA polymerase subunit H/Rpb5 C-terminal" evidence="5">
    <location>
        <begin position="136"/>
        <end position="208"/>
    </location>
</feature>
<comment type="similarity">
    <text evidence="4">Belongs to the archaeal Rpo5/eukaryotic RPB5 RNA polymerase subunit family.</text>
</comment>
<dbReference type="Pfam" id="PF01191">
    <property type="entry name" value="RNA_pol_Rpb5_C"/>
    <property type="match status" value="1"/>
</dbReference>
<dbReference type="PANTHER" id="PTHR10535:SF0">
    <property type="entry name" value="DNA-DIRECTED RNA POLYMERASES I, II, AND III SUBUNIT RPABC1"/>
    <property type="match status" value="1"/>
</dbReference>
<dbReference type="NCBIfam" id="NF007129">
    <property type="entry name" value="PRK09570.1"/>
    <property type="match status" value="1"/>
</dbReference>
<dbReference type="InterPro" id="IPR036710">
    <property type="entry name" value="RNA_pol_Rpb5_N_sf"/>
</dbReference>
<dbReference type="InterPro" id="IPR005571">
    <property type="entry name" value="RNA_pol_Rpb5_N"/>
</dbReference>
<evidence type="ECO:0000313" key="7">
    <source>
        <dbReference type="EMBL" id="CAD8871916.1"/>
    </source>
</evidence>
<dbReference type="FunFam" id="3.90.940.20:FF:000001">
    <property type="entry name" value="DNA-directed RNA polymerases I, II, and III subunit RPABC1"/>
    <property type="match status" value="1"/>
</dbReference>
<dbReference type="GO" id="GO:0005665">
    <property type="term" value="C:RNA polymerase II, core complex"/>
    <property type="evidence" value="ECO:0007669"/>
    <property type="project" value="TreeGrafter"/>
</dbReference>
<dbReference type="GO" id="GO:0003899">
    <property type="term" value="F:DNA-directed RNA polymerase activity"/>
    <property type="evidence" value="ECO:0007669"/>
    <property type="project" value="InterPro"/>
</dbReference>
<evidence type="ECO:0000259" key="6">
    <source>
        <dbReference type="Pfam" id="PF03871"/>
    </source>
</evidence>
<keyword evidence="2" id="KW-0804">Transcription</keyword>
<evidence type="ECO:0000256" key="3">
    <source>
        <dbReference type="ARBA" id="ARBA00023242"/>
    </source>
</evidence>
<evidence type="ECO:0000256" key="1">
    <source>
        <dbReference type="ARBA" id="ARBA00004123"/>
    </source>
</evidence>
<dbReference type="PANTHER" id="PTHR10535">
    <property type="entry name" value="DNA-DIRECTED RNA POLYMERASES I, II, AND III SUBUNIT RPABC1"/>
    <property type="match status" value="1"/>
</dbReference>
<name>A0A7S1B186_NOCSC</name>
<dbReference type="Pfam" id="PF03871">
    <property type="entry name" value="RNA_pol_Rpb5_N"/>
    <property type="match status" value="1"/>
</dbReference>
<dbReference type="GO" id="GO:0006366">
    <property type="term" value="P:transcription by RNA polymerase II"/>
    <property type="evidence" value="ECO:0007669"/>
    <property type="project" value="TreeGrafter"/>
</dbReference>
<evidence type="ECO:0000256" key="4">
    <source>
        <dbReference type="ARBA" id="ARBA00025765"/>
    </source>
</evidence>
<keyword evidence="3" id="KW-0539">Nucleus</keyword>
<dbReference type="GO" id="GO:0005736">
    <property type="term" value="C:RNA polymerase I complex"/>
    <property type="evidence" value="ECO:0007669"/>
    <property type="project" value="TreeGrafter"/>
</dbReference>
<reference evidence="7" key="1">
    <citation type="submission" date="2021-01" db="EMBL/GenBank/DDBJ databases">
        <authorList>
            <person name="Corre E."/>
            <person name="Pelletier E."/>
            <person name="Niang G."/>
            <person name="Scheremetjew M."/>
            <person name="Finn R."/>
            <person name="Kale V."/>
            <person name="Holt S."/>
            <person name="Cochrane G."/>
            <person name="Meng A."/>
            <person name="Brown T."/>
            <person name="Cohen L."/>
        </authorList>
    </citation>
    <scope>NUCLEOTIDE SEQUENCE</scope>
</reference>
<protein>
    <recommendedName>
        <fullName evidence="8">DNA-directed RNA polymerases I, II, and III subunit RPABC1</fullName>
    </recommendedName>
</protein>
<organism evidence="7">
    <name type="scientific">Noctiluca scintillans</name>
    <name type="common">Sea sparkle</name>
    <name type="synonym">Red tide dinoflagellate</name>
    <dbReference type="NCBI Taxonomy" id="2966"/>
    <lineage>
        <taxon>Eukaryota</taxon>
        <taxon>Sar</taxon>
        <taxon>Alveolata</taxon>
        <taxon>Dinophyceae</taxon>
        <taxon>Noctilucales</taxon>
        <taxon>Noctilucaceae</taxon>
        <taxon>Noctiluca</taxon>
    </lineage>
</organism>
<sequence>MQNDEVTKLWRVRKTVHQMLHDRGYQVADKFLEERKEDFEKAWKQVQQDAGGRERFIILVHKKNFPDQQLIVFFPEENKRVGVKPIRILAEKMDEKKIREAILVVRQPLTPLARTAITEAMSKMRIEVFHENELIVNITRHELVPKHLPLTAEEQKQLLSRYKMKPSQLPRIQLSDPVARYFGMKRDEVVKIIRPSETAGRYVTYRLVV</sequence>
<dbReference type="GO" id="GO:0005666">
    <property type="term" value="C:RNA polymerase III complex"/>
    <property type="evidence" value="ECO:0007669"/>
    <property type="project" value="TreeGrafter"/>
</dbReference>
<dbReference type="InterPro" id="IPR014381">
    <property type="entry name" value="Arch_Rpo5/euc_Rpb5"/>
</dbReference>
<feature type="domain" description="RNA polymerase Rpb5 N-terminal" evidence="6">
    <location>
        <begin position="4"/>
        <end position="93"/>
    </location>
</feature>
<dbReference type="EMBL" id="HBFQ01065202">
    <property type="protein sequence ID" value="CAD8871916.1"/>
    <property type="molecule type" value="Transcribed_RNA"/>
</dbReference>
<dbReference type="GO" id="GO:0006362">
    <property type="term" value="P:transcription elongation by RNA polymerase I"/>
    <property type="evidence" value="ECO:0007669"/>
    <property type="project" value="TreeGrafter"/>
</dbReference>
<dbReference type="Gene3D" id="3.90.940.20">
    <property type="entry name" value="RPB5-like RNA polymerase subunit"/>
    <property type="match status" value="1"/>
</dbReference>
<dbReference type="PIRSF" id="PIRSF000747">
    <property type="entry name" value="RPB5"/>
    <property type="match status" value="1"/>
</dbReference>
<comment type="subcellular location">
    <subcellularLocation>
        <location evidence="1">Nucleus</location>
    </subcellularLocation>
</comment>
<proteinExistence type="inferred from homology"/>
<dbReference type="HAMAP" id="MF_00025">
    <property type="entry name" value="RNApol_Rpo5_RPB5"/>
    <property type="match status" value="1"/>
</dbReference>
<evidence type="ECO:0008006" key="8">
    <source>
        <dbReference type="Google" id="ProtNLM"/>
    </source>
</evidence>
<dbReference type="InterPro" id="IPR035913">
    <property type="entry name" value="RPB5-like_sf"/>
</dbReference>
<evidence type="ECO:0000256" key="2">
    <source>
        <dbReference type="ARBA" id="ARBA00023163"/>
    </source>
</evidence>
<dbReference type="FunFam" id="3.40.1340.10:FF:000001">
    <property type="entry name" value="DNA-directed RNA polymerases I, II, and III subunit RPABC1"/>
    <property type="match status" value="1"/>
</dbReference>
<dbReference type="InterPro" id="IPR020608">
    <property type="entry name" value="RNA_pol_subH/Rpb5_CS"/>
</dbReference>
<dbReference type="Gene3D" id="3.40.1340.10">
    <property type="entry name" value="RNA polymerase, Rpb5, N-terminal domain"/>
    <property type="match status" value="1"/>
</dbReference>
<dbReference type="AlphaFoldDB" id="A0A7S1B186"/>